<evidence type="ECO:0008006" key="2">
    <source>
        <dbReference type="Google" id="ProtNLM"/>
    </source>
</evidence>
<evidence type="ECO:0000313" key="1">
    <source>
        <dbReference type="EMBL" id="VAW61172.1"/>
    </source>
</evidence>
<gene>
    <name evidence="1" type="ORF">MNBD_GAMMA09-361</name>
</gene>
<organism evidence="1">
    <name type="scientific">hydrothermal vent metagenome</name>
    <dbReference type="NCBI Taxonomy" id="652676"/>
    <lineage>
        <taxon>unclassified sequences</taxon>
        <taxon>metagenomes</taxon>
        <taxon>ecological metagenomes</taxon>
    </lineage>
</organism>
<dbReference type="EMBL" id="UOFI01000008">
    <property type="protein sequence ID" value="VAW61172.1"/>
    <property type="molecule type" value="Genomic_DNA"/>
</dbReference>
<dbReference type="NCBIfam" id="TIGR02444">
    <property type="entry name" value="TIGR02444 family protein"/>
    <property type="match status" value="1"/>
</dbReference>
<dbReference type="Pfam" id="PF09523">
    <property type="entry name" value="DUF2390"/>
    <property type="match status" value="1"/>
</dbReference>
<sequence length="172" mass="19592">MEFPNSSFWQYSTQIWSLPEVEPACLNLQNSFGLNVNMLLYSCWIGEQSLCLSDDDLQTLLDSVKPWQTIIQPLRDSRKMMQQNLIAMPTGMVNQTIKNISEMELNAEHMAQLAMEKALNLSKLPRCPDKSPLNCSESNIHAYLKTLDNNSAIDEIKTETGRLLCMLYGDNK</sequence>
<reference evidence="1" key="1">
    <citation type="submission" date="2018-06" db="EMBL/GenBank/DDBJ databases">
        <authorList>
            <person name="Zhirakovskaya E."/>
        </authorList>
    </citation>
    <scope>NUCLEOTIDE SEQUENCE</scope>
</reference>
<name>A0A3B0XCM0_9ZZZZ</name>
<accession>A0A3B0XCM0</accession>
<protein>
    <recommendedName>
        <fullName evidence="2">TIGR02444 family protein</fullName>
    </recommendedName>
</protein>
<proteinExistence type="predicted"/>
<dbReference type="AlphaFoldDB" id="A0A3B0XCM0"/>
<dbReference type="InterPro" id="IPR012659">
    <property type="entry name" value="CHP02444"/>
</dbReference>